<name>X7EJY1_9RHOB</name>
<dbReference type="InterPro" id="IPR023393">
    <property type="entry name" value="START-like_dom_sf"/>
</dbReference>
<evidence type="ECO:0000313" key="1">
    <source>
        <dbReference type="EMBL" id="ETX15476.1"/>
    </source>
</evidence>
<accession>X7EJY1</accession>
<protein>
    <submittedName>
        <fullName evidence="1">DNA polymerase III subunits gamma and tau</fullName>
    </submittedName>
</protein>
<sequence>MRFSVRQEVEGAQDRVFAVLSDHAALERVAREKGVEVTRTDEMDGPAPGMTWEIGFEYRGKTRAATLVLTEYDPPNRLTCNAVSEGLEVAIALDLEALSETRTRVALDMDLSAKTMGSRLLIQPLKVGRGAIEKRLQAHAEDYARQIEARAG</sequence>
<dbReference type="EMBL" id="JALZ01000005">
    <property type="protein sequence ID" value="ETX15476.1"/>
    <property type="molecule type" value="Genomic_DNA"/>
</dbReference>
<gene>
    <name evidence="1" type="ORF">OCH239_16815</name>
</gene>
<dbReference type="RefSeq" id="WP_037260360.1">
    <property type="nucleotide sequence ID" value="NZ_JALZ01000005.1"/>
</dbReference>
<organism evidence="1 2">
    <name type="scientific">Roseivivax halodurans JCM 10272</name>
    <dbReference type="NCBI Taxonomy" id="1449350"/>
    <lineage>
        <taxon>Bacteria</taxon>
        <taxon>Pseudomonadati</taxon>
        <taxon>Pseudomonadota</taxon>
        <taxon>Alphaproteobacteria</taxon>
        <taxon>Rhodobacterales</taxon>
        <taxon>Roseobacteraceae</taxon>
        <taxon>Roseivivax</taxon>
    </lineage>
</organism>
<dbReference type="STRING" id="1449350.OCH239_16815"/>
<proteinExistence type="predicted"/>
<dbReference type="Gene3D" id="3.30.530.20">
    <property type="match status" value="1"/>
</dbReference>
<comment type="caution">
    <text evidence="1">The sequence shown here is derived from an EMBL/GenBank/DDBJ whole genome shotgun (WGS) entry which is preliminary data.</text>
</comment>
<dbReference type="OrthoDB" id="7860307at2"/>
<evidence type="ECO:0000313" key="2">
    <source>
        <dbReference type="Proteomes" id="UP000022447"/>
    </source>
</evidence>
<dbReference type="AlphaFoldDB" id="X7EJY1"/>
<dbReference type="SUPFAM" id="SSF55961">
    <property type="entry name" value="Bet v1-like"/>
    <property type="match status" value="1"/>
</dbReference>
<keyword evidence="2" id="KW-1185">Reference proteome</keyword>
<reference evidence="1 2" key="1">
    <citation type="submission" date="2014-01" db="EMBL/GenBank/DDBJ databases">
        <title>Roseivivax halodurans JCM 10272 Genome Sequencing.</title>
        <authorList>
            <person name="Lai Q."/>
            <person name="Li G."/>
            <person name="Shao Z."/>
        </authorList>
    </citation>
    <scope>NUCLEOTIDE SEQUENCE [LARGE SCALE GENOMIC DNA]</scope>
    <source>
        <strain evidence="1 2">JCM 10272</strain>
    </source>
</reference>
<dbReference type="Proteomes" id="UP000022447">
    <property type="component" value="Unassembled WGS sequence"/>
</dbReference>
<dbReference type="CDD" id="cd07812">
    <property type="entry name" value="SRPBCC"/>
    <property type="match status" value="1"/>
</dbReference>
<dbReference type="eggNOG" id="COG3427">
    <property type="taxonomic scope" value="Bacteria"/>
</dbReference>